<feature type="transmembrane region" description="Helical" evidence="7">
    <location>
        <begin position="257"/>
        <end position="275"/>
    </location>
</feature>
<evidence type="ECO:0000256" key="3">
    <source>
        <dbReference type="ARBA" id="ARBA00022475"/>
    </source>
</evidence>
<dbReference type="InterPro" id="IPR050809">
    <property type="entry name" value="UgpAE/MalFG_permease"/>
</dbReference>
<dbReference type="CDD" id="cd06261">
    <property type="entry name" value="TM_PBP2"/>
    <property type="match status" value="1"/>
</dbReference>
<evidence type="ECO:0000256" key="5">
    <source>
        <dbReference type="ARBA" id="ARBA00022989"/>
    </source>
</evidence>
<sequence>MTNKIISRRKWGFLPFLLPSLTGVLLFTFLPFADSMRRSFCTAVTGDFVGVNNYKAVFSNEAFRLAVSNTAKFVGVCLPLLISVSFIAAYILSRLKYIRLIKSVLLFPLAVPTAALVLVWQILFSDTGYINNILASHGHDTVSFLSSSSSFWVLVGSYIWKNLGYTVLLWLTGIMSVSSAVIDAARVDGANDRQILFRIILPELKPTLYTITIISFLNSFKVFREAYLVAGAYPDQRIYLLQHLFNNWFVNMDLDKMAAAAVIVFSVIFAAIMLLRKAWDKGEQL</sequence>
<reference evidence="9 10" key="1">
    <citation type="submission" date="2016-11" db="EMBL/GenBank/DDBJ databases">
        <authorList>
            <person name="Jaros S."/>
            <person name="Januszkiewicz K."/>
            <person name="Wedrychowicz H."/>
        </authorList>
    </citation>
    <scope>NUCLEOTIDE SEQUENCE [LARGE SCALE GENOMIC DNA]</scope>
    <source>
        <strain evidence="9 10">Y1</strain>
    </source>
</reference>
<feature type="transmembrane region" description="Helical" evidence="7">
    <location>
        <begin position="12"/>
        <end position="30"/>
    </location>
</feature>
<evidence type="ECO:0000256" key="7">
    <source>
        <dbReference type="RuleBase" id="RU363032"/>
    </source>
</evidence>
<evidence type="ECO:0000313" key="9">
    <source>
        <dbReference type="EMBL" id="SHM90946.1"/>
    </source>
</evidence>
<dbReference type="Proteomes" id="UP000184394">
    <property type="component" value="Unassembled WGS sequence"/>
</dbReference>
<dbReference type="PANTHER" id="PTHR43227">
    <property type="entry name" value="BLL4140 PROTEIN"/>
    <property type="match status" value="1"/>
</dbReference>
<keyword evidence="4 7" id="KW-0812">Transmembrane</keyword>
<dbReference type="GO" id="GO:0005886">
    <property type="term" value="C:plasma membrane"/>
    <property type="evidence" value="ECO:0007669"/>
    <property type="project" value="UniProtKB-SubCell"/>
</dbReference>
<evidence type="ECO:0000259" key="8">
    <source>
        <dbReference type="PROSITE" id="PS50928"/>
    </source>
</evidence>
<dbReference type="SUPFAM" id="SSF161098">
    <property type="entry name" value="MetI-like"/>
    <property type="match status" value="1"/>
</dbReference>
<feature type="domain" description="ABC transmembrane type-1" evidence="8">
    <location>
        <begin position="67"/>
        <end position="275"/>
    </location>
</feature>
<dbReference type="InterPro" id="IPR000515">
    <property type="entry name" value="MetI-like"/>
</dbReference>
<feature type="transmembrane region" description="Helical" evidence="7">
    <location>
        <begin position="104"/>
        <end position="123"/>
    </location>
</feature>
<evidence type="ECO:0000256" key="6">
    <source>
        <dbReference type="ARBA" id="ARBA00023136"/>
    </source>
</evidence>
<keyword evidence="5 7" id="KW-1133">Transmembrane helix</keyword>
<dbReference type="OrthoDB" id="9788108at2"/>
<comment type="similarity">
    <text evidence="7">Belongs to the binding-protein-dependent transport system permease family.</text>
</comment>
<dbReference type="PROSITE" id="PS50928">
    <property type="entry name" value="ABC_TM1"/>
    <property type="match status" value="1"/>
</dbReference>
<organism evidence="9 10">
    <name type="scientific">Ruminococcus flavefaciens</name>
    <dbReference type="NCBI Taxonomy" id="1265"/>
    <lineage>
        <taxon>Bacteria</taxon>
        <taxon>Bacillati</taxon>
        <taxon>Bacillota</taxon>
        <taxon>Clostridia</taxon>
        <taxon>Eubacteriales</taxon>
        <taxon>Oscillospiraceae</taxon>
        <taxon>Ruminococcus</taxon>
    </lineage>
</organism>
<keyword evidence="2 7" id="KW-0813">Transport</keyword>
<keyword evidence="6 7" id="KW-0472">Membrane</keyword>
<dbReference type="InterPro" id="IPR035906">
    <property type="entry name" value="MetI-like_sf"/>
</dbReference>
<feature type="transmembrane region" description="Helical" evidence="7">
    <location>
        <begin position="73"/>
        <end position="92"/>
    </location>
</feature>
<dbReference type="PANTHER" id="PTHR43227:SF11">
    <property type="entry name" value="BLL4140 PROTEIN"/>
    <property type="match status" value="1"/>
</dbReference>
<dbReference type="EMBL" id="FRCT01000023">
    <property type="protein sequence ID" value="SHM90946.1"/>
    <property type="molecule type" value="Genomic_DNA"/>
</dbReference>
<keyword evidence="3" id="KW-1003">Cell membrane</keyword>
<dbReference type="Pfam" id="PF00528">
    <property type="entry name" value="BPD_transp_1"/>
    <property type="match status" value="1"/>
</dbReference>
<dbReference type="AlphaFoldDB" id="A0A1M7MKH5"/>
<protein>
    <submittedName>
        <fullName evidence="9">Carbohydrate ABC transporter membrane protein 1, CUT1 family</fullName>
    </submittedName>
</protein>
<evidence type="ECO:0000256" key="1">
    <source>
        <dbReference type="ARBA" id="ARBA00004651"/>
    </source>
</evidence>
<evidence type="ECO:0000313" key="10">
    <source>
        <dbReference type="Proteomes" id="UP000184394"/>
    </source>
</evidence>
<dbReference type="RefSeq" id="WP_072952460.1">
    <property type="nucleotide sequence ID" value="NZ_FRCT01000023.1"/>
</dbReference>
<comment type="subcellular location">
    <subcellularLocation>
        <location evidence="1 7">Cell membrane</location>
        <topology evidence="1 7">Multi-pass membrane protein</topology>
    </subcellularLocation>
</comment>
<proteinExistence type="inferred from homology"/>
<feature type="transmembrane region" description="Helical" evidence="7">
    <location>
        <begin position="167"/>
        <end position="187"/>
    </location>
</feature>
<gene>
    <name evidence="9" type="ORF">SAMN04487860_12319</name>
</gene>
<evidence type="ECO:0000256" key="4">
    <source>
        <dbReference type="ARBA" id="ARBA00022692"/>
    </source>
</evidence>
<evidence type="ECO:0000256" key="2">
    <source>
        <dbReference type="ARBA" id="ARBA00022448"/>
    </source>
</evidence>
<dbReference type="GO" id="GO:0055085">
    <property type="term" value="P:transmembrane transport"/>
    <property type="evidence" value="ECO:0007669"/>
    <property type="project" value="InterPro"/>
</dbReference>
<name>A0A1M7MKH5_RUMFL</name>
<accession>A0A1M7MKH5</accession>
<dbReference type="Gene3D" id="1.10.3720.10">
    <property type="entry name" value="MetI-like"/>
    <property type="match status" value="1"/>
</dbReference>